<feature type="transmembrane region" description="Helical" evidence="8">
    <location>
        <begin position="12"/>
        <end position="32"/>
    </location>
</feature>
<dbReference type="InterPro" id="IPR002293">
    <property type="entry name" value="AA/rel_permease1"/>
</dbReference>
<evidence type="ECO:0000256" key="6">
    <source>
        <dbReference type="ARBA" id="ARBA00023136"/>
    </source>
</evidence>
<dbReference type="KEGG" id="pfaa:MM59RIKEN_21970"/>
<reference evidence="9" key="1">
    <citation type="submission" date="2020-09" db="EMBL/GenBank/DDBJ databases">
        <title>New species isolated from human feces.</title>
        <authorList>
            <person name="Kitahara M."/>
            <person name="Shigeno Y."/>
            <person name="Shime M."/>
            <person name="Matsumoto Y."/>
            <person name="Nakamura S."/>
            <person name="Motooka D."/>
            <person name="Fukuoka S."/>
            <person name="Nishikawa H."/>
            <person name="Benno Y."/>
        </authorList>
    </citation>
    <scope>NUCLEOTIDE SEQUENCE</scope>
    <source>
        <strain evidence="9">MM59</strain>
    </source>
</reference>
<feature type="transmembrane region" description="Helical" evidence="8">
    <location>
        <begin position="157"/>
        <end position="178"/>
    </location>
</feature>
<feature type="transmembrane region" description="Helical" evidence="8">
    <location>
        <begin position="235"/>
        <end position="257"/>
    </location>
</feature>
<feature type="region of interest" description="Disordered" evidence="7">
    <location>
        <begin position="563"/>
        <end position="585"/>
    </location>
</feature>
<feature type="transmembrane region" description="Helical" evidence="8">
    <location>
        <begin position="94"/>
        <end position="117"/>
    </location>
</feature>
<evidence type="ECO:0000256" key="4">
    <source>
        <dbReference type="ARBA" id="ARBA00022692"/>
    </source>
</evidence>
<feature type="transmembrane region" description="Helical" evidence="8">
    <location>
        <begin position="462"/>
        <end position="489"/>
    </location>
</feature>
<dbReference type="Proteomes" id="UP000679848">
    <property type="component" value="Chromosome"/>
</dbReference>
<feature type="compositionally biased region" description="Polar residues" evidence="7">
    <location>
        <begin position="569"/>
        <end position="585"/>
    </location>
</feature>
<dbReference type="EMBL" id="AP023420">
    <property type="protein sequence ID" value="BCK84878.1"/>
    <property type="molecule type" value="Genomic_DNA"/>
</dbReference>
<dbReference type="RefSeq" id="WP_187029747.1">
    <property type="nucleotide sequence ID" value="NZ_AP023420.1"/>
</dbReference>
<dbReference type="PANTHER" id="PTHR45826">
    <property type="entry name" value="POLYAMINE TRANSPORTER PUT1"/>
    <property type="match status" value="1"/>
</dbReference>
<keyword evidence="2" id="KW-0813">Transport</keyword>
<feature type="transmembrane region" description="Helical" evidence="8">
    <location>
        <begin position="509"/>
        <end position="534"/>
    </location>
</feature>
<name>A0A810Q9F4_9FIRM</name>
<protein>
    <recommendedName>
        <fullName evidence="11">APC family permease</fullName>
    </recommendedName>
</protein>
<keyword evidence="6 8" id="KW-0472">Membrane</keyword>
<feature type="transmembrane region" description="Helical" evidence="8">
    <location>
        <begin position="328"/>
        <end position="348"/>
    </location>
</feature>
<proteinExistence type="predicted"/>
<accession>A0A810Q9F4</accession>
<dbReference type="GO" id="GO:0005886">
    <property type="term" value="C:plasma membrane"/>
    <property type="evidence" value="ECO:0007669"/>
    <property type="project" value="UniProtKB-SubCell"/>
</dbReference>
<dbReference type="Gene3D" id="1.20.1740.10">
    <property type="entry name" value="Amino acid/polyamine transporter I"/>
    <property type="match status" value="1"/>
</dbReference>
<evidence type="ECO:0000313" key="9">
    <source>
        <dbReference type="EMBL" id="BCK84878.1"/>
    </source>
</evidence>
<organism evidence="9 10">
    <name type="scientific">Pusillibacter faecalis</name>
    <dbReference type="NCBI Taxonomy" id="2714358"/>
    <lineage>
        <taxon>Bacteria</taxon>
        <taxon>Bacillati</taxon>
        <taxon>Bacillota</taxon>
        <taxon>Clostridia</taxon>
        <taxon>Eubacteriales</taxon>
        <taxon>Oscillospiraceae</taxon>
        <taxon>Pusillibacter</taxon>
    </lineage>
</organism>
<evidence type="ECO:0000256" key="1">
    <source>
        <dbReference type="ARBA" id="ARBA00004651"/>
    </source>
</evidence>
<evidence type="ECO:0000256" key="3">
    <source>
        <dbReference type="ARBA" id="ARBA00022475"/>
    </source>
</evidence>
<feature type="transmembrane region" description="Helical" evidence="8">
    <location>
        <begin position="277"/>
        <end position="301"/>
    </location>
</feature>
<feature type="transmembrane region" description="Helical" evidence="8">
    <location>
        <begin position="360"/>
        <end position="377"/>
    </location>
</feature>
<feature type="transmembrane region" description="Helical" evidence="8">
    <location>
        <begin position="419"/>
        <end position="441"/>
    </location>
</feature>
<dbReference type="AlphaFoldDB" id="A0A810Q9F4"/>
<keyword evidence="10" id="KW-1185">Reference proteome</keyword>
<dbReference type="PANTHER" id="PTHR45826:SF2">
    <property type="entry name" value="AMINO ACID TRANSPORTER"/>
    <property type="match status" value="1"/>
</dbReference>
<comment type="subcellular location">
    <subcellularLocation>
        <location evidence="1">Cell membrane</location>
        <topology evidence="1">Multi-pass membrane protein</topology>
    </subcellularLocation>
</comment>
<evidence type="ECO:0000256" key="5">
    <source>
        <dbReference type="ARBA" id="ARBA00022989"/>
    </source>
</evidence>
<dbReference type="InterPro" id="IPR044566">
    <property type="entry name" value="RMV1-like"/>
</dbReference>
<evidence type="ECO:0008006" key="11">
    <source>
        <dbReference type="Google" id="ProtNLM"/>
    </source>
</evidence>
<evidence type="ECO:0000313" key="10">
    <source>
        <dbReference type="Proteomes" id="UP000679848"/>
    </source>
</evidence>
<dbReference type="Pfam" id="PF13520">
    <property type="entry name" value="AA_permease_2"/>
    <property type="match status" value="1"/>
</dbReference>
<keyword evidence="3" id="KW-1003">Cell membrane</keyword>
<feature type="transmembrane region" description="Helical" evidence="8">
    <location>
        <begin position="129"/>
        <end position="150"/>
    </location>
</feature>
<dbReference type="GO" id="GO:0022857">
    <property type="term" value="F:transmembrane transporter activity"/>
    <property type="evidence" value="ECO:0007669"/>
    <property type="project" value="InterPro"/>
</dbReference>
<evidence type="ECO:0000256" key="2">
    <source>
        <dbReference type="ARBA" id="ARBA00022448"/>
    </source>
</evidence>
<feature type="transmembrane region" description="Helical" evidence="8">
    <location>
        <begin position="38"/>
        <end position="59"/>
    </location>
</feature>
<keyword evidence="5 8" id="KW-1133">Transmembrane helix</keyword>
<gene>
    <name evidence="9" type="ORF">MM59RIKEN_21970</name>
</gene>
<evidence type="ECO:0000256" key="8">
    <source>
        <dbReference type="SAM" id="Phobius"/>
    </source>
</evidence>
<keyword evidence="4 8" id="KW-0812">Transmembrane</keyword>
<sequence>MSEKSSESLRKSKLSTIGVVALIFSFVAAGAFGIEEAIAASGPGLTLIMLLVFPFVWAFPLCEMVGELGSILPSEGGIYSWGRESFGEFWGWQIGLWSALTTWMCQAQYCALVVGYAAKFIDMSPTAEYMAKIVMVVIFTVVNIIGLDWLEKLETVFTILVLIAFGAVTVVGFLNWNYNPLEPLFNPEEGLFHSIGGGIAIIIWMYMGYECMSNMAGEMDNPQIIPKAMRISQPVIAFTYILPTLAALAAIGSWSSWSTESGGGAVGYADVLIQYVGNWAGLAFVIVAVISNCSIFCSYIAHGSRAFFVMADDHMFPLLMKKVDKRGIPTVSIILLAIFTIITCQFDFTTLVMATTPIQLYMYLAMILCVVQLRKYYPTDARKELGLTVMPGGTVGLVVLSACVFVICMFAIYANGTDYFITGFLVLLLGLVGYVVCKWVYKGRVLDNAETYPLNPKTKLGLGDLIDIGVYIILSGAMALGGAVFLYFYEGSYGEEYYLEEYGSGFFSNFYGMINACKWLGIILLVIGIVVWLIGRKTEGAQVKALKAARKVDLDNMIREIHGAVPGESPTSDTQVSSTTEQNSV</sequence>
<feature type="transmembrane region" description="Helical" evidence="8">
    <location>
        <begin position="190"/>
        <end position="209"/>
    </location>
</feature>
<evidence type="ECO:0000256" key="7">
    <source>
        <dbReference type="SAM" id="MobiDB-lite"/>
    </source>
</evidence>
<feature type="transmembrane region" description="Helical" evidence="8">
    <location>
        <begin position="389"/>
        <end position="413"/>
    </location>
</feature>